<evidence type="ECO:0000313" key="9">
    <source>
        <dbReference type="Proteomes" id="UP000286208"/>
    </source>
</evidence>
<keyword evidence="5 6" id="KW-0472">Membrane</keyword>
<feature type="transmembrane region" description="Helical" evidence="6">
    <location>
        <begin position="204"/>
        <end position="225"/>
    </location>
</feature>
<dbReference type="Gene3D" id="1.20.1250.20">
    <property type="entry name" value="MFS general substrate transporter like domains"/>
    <property type="match status" value="1"/>
</dbReference>
<feature type="transmembrane region" description="Helical" evidence="6">
    <location>
        <begin position="269"/>
        <end position="288"/>
    </location>
</feature>
<keyword evidence="4 6" id="KW-1133">Transmembrane helix</keyword>
<dbReference type="GO" id="GO:0022857">
    <property type="term" value="F:transmembrane transporter activity"/>
    <property type="evidence" value="ECO:0007669"/>
    <property type="project" value="InterPro"/>
</dbReference>
<evidence type="ECO:0000259" key="7">
    <source>
        <dbReference type="PROSITE" id="PS50850"/>
    </source>
</evidence>
<feature type="transmembrane region" description="Helical" evidence="6">
    <location>
        <begin position="237"/>
        <end position="262"/>
    </location>
</feature>
<feature type="transmembrane region" description="Helical" evidence="6">
    <location>
        <begin position="294"/>
        <end position="317"/>
    </location>
</feature>
<evidence type="ECO:0000256" key="5">
    <source>
        <dbReference type="ARBA" id="ARBA00023136"/>
    </source>
</evidence>
<dbReference type="InterPro" id="IPR036259">
    <property type="entry name" value="MFS_trans_sf"/>
</dbReference>
<keyword evidence="2" id="KW-1003">Cell membrane</keyword>
<comment type="subcellular location">
    <subcellularLocation>
        <location evidence="1">Cell membrane</location>
        <topology evidence="1">Multi-pass membrane protein</topology>
    </subcellularLocation>
</comment>
<evidence type="ECO:0000313" key="8">
    <source>
        <dbReference type="EMBL" id="RVW08551.1"/>
    </source>
</evidence>
<dbReference type="RefSeq" id="WP_127917205.1">
    <property type="nucleotide sequence ID" value="NZ_RKLP01000008.1"/>
</dbReference>
<name>A0A3S3AEY2_9NOCA</name>
<dbReference type="AlphaFoldDB" id="A0A3S3AEY2"/>
<dbReference type="OrthoDB" id="9788453at2"/>
<evidence type="ECO:0000256" key="6">
    <source>
        <dbReference type="SAM" id="Phobius"/>
    </source>
</evidence>
<dbReference type="PANTHER" id="PTHR43124">
    <property type="entry name" value="PURINE EFFLUX PUMP PBUE"/>
    <property type="match status" value="1"/>
</dbReference>
<dbReference type="Pfam" id="PF07690">
    <property type="entry name" value="MFS_1"/>
    <property type="match status" value="1"/>
</dbReference>
<dbReference type="SUPFAM" id="SSF103473">
    <property type="entry name" value="MFS general substrate transporter"/>
    <property type="match status" value="1"/>
</dbReference>
<organism evidence="8 9">
    <name type="scientific">Prescottella agglutinans</name>
    <dbReference type="NCBI Taxonomy" id="1644129"/>
    <lineage>
        <taxon>Bacteria</taxon>
        <taxon>Bacillati</taxon>
        <taxon>Actinomycetota</taxon>
        <taxon>Actinomycetes</taxon>
        <taxon>Mycobacteriales</taxon>
        <taxon>Nocardiaceae</taxon>
        <taxon>Prescottella</taxon>
    </lineage>
</organism>
<dbReference type="GO" id="GO:0005886">
    <property type="term" value="C:plasma membrane"/>
    <property type="evidence" value="ECO:0007669"/>
    <property type="project" value="UniProtKB-SubCell"/>
</dbReference>
<feature type="transmembrane region" description="Helical" evidence="6">
    <location>
        <begin position="41"/>
        <end position="65"/>
    </location>
</feature>
<evidence type="ECO:0000256" key="2">
    <source>
        <dbReference type="ARBA" id="ARBA00022475"/>
    </source>
</evidence>
<feature type="transmembrane region" description="Helical" evidence="6">
    <location>
        <begin position="161"/>
        <end position="183"/>
    </location>
</feature>
<dbReference type="EMBL" id="RKLP01000008">
    <property type="protein sequence ID" value="RVW08551.1"/>
    <property type="molecule type" value="Genomic_DNA"/>
</dbReference>
<dbReference type="InterPro" id="IPR011701">
    <property type="entry name" value="MFS"/>
</dbReference>
<feature type="transmembrane region" description="Helical" evidence="6">
    <location>
        <begin position="329"/>
        <end position="351"/>
    </location>
</feature>
<feature type="transmembrane region" description="Helical" evidence="6">
    <location>
        <begin position="72"/>
        <end position="90"/>
    </location>
</feature>
<accession>A0A3S3AEY2</accession>
<dbReference type="CDD" id="cd17324">
    <property type="entry name" value="MFS_NepI_like"/>
    <property type="match status" value="1"/>
</dbReference>
<sequence length="394" mass="41024">MTRSSVSLSLLALGVFSIITTEMGVVGVLPQVADRLGVSTSTAGLLVGVFALVVAACGPFMTLAASRIDRRTVLAATMGVFAVSNVVYAVTTSFPVMLAFRILPALFHPVFFSVALTAAVRLTPGTDPARAAARVFAGVTAGFAFGVPLTSYVGGHFDLAAAFWIAAAIDVIALVGIVSVVPPMPADERLSYRTQLSVLRSRDLWLSIASVAFVFAAMFSVYGYFAEYLSDVTDMNATWVSAMLLVFGVVMIFGNFGFAALLRASVVRTVVAFPVLLAFVFAAIFVVGGQFAPMVVVVAIWAAIHSGGLIVGQTWLGRDAHDAPEFGNALFVSFSNLGITLGTSVGGWTLATAGTHALPWTGVVFAVVALVLVGARLTSGTRDARPGEPSRASA</sequence>
<comment type="caution">
    <text evidence="8">The sequence shown here is derived from an EMBL/GenBank/DDBJ whole genome shotgun (WGS) entry which is preliminary data.</text>
</comment>
<dbReference type="PROSITE" id="PS50850">
    <property type="entry name" value="MFS"/>
    <property type="match status" value="1"/>
</dbReference>
<evidence type="ECO:0000256" key="1">
    <source>
        <dbReference type="ARBA" id="ARBA00004651"/>
    </source>
</evidence>
<feature type="domain" description="Major facilitator superfamily (MFS) profile" evidence="7">
    <location>
        <begin position="7"/>
        <end position="386"/>
    </location>
</feature>
<feature type="transmembrane region" description="Helical" evidence="6">
    <location>
        <begin position="357"/>
        <end position="375"/>
    </location>
</feature>
<feature type="transmembrane region" description="Helical" evidence="6">
    <location>
        <begin position="102"/>
        <end position="123"/>
    </location>
</feature>
<dbReference type="Proteomes" id="UP000286208">
    <property type="component" value="Unassembled WGS sequence"/>
</dbReference>
<protein>
    <submittedName>
        <fullName evidence="8">MFS transporter</fullName>
    </submittedName>
</protein>
<evidence type="ECO:0000256" key="4">
    <source>
        <dbReference type="ARBA" id="ARBA00022989"/>
    </source>
</evidence>
<proteinExistence type="predicted"/>
<dbReference type="InterPro" id="IPR050189">
    <property type="entry name" value="MFS_Efflux_Transporters"/>
</dbReference>
<keyword evidence="3 6" id="KW-0812">Transmembrane</keyword>
<dbReference type="PANTHER" id="PTHR43124:SF3">
    <property type="entry name" value="CHLORAMPHENICOL EFFLUX PUMP RV0191"/>
    <property type="match status" value="1"/>
</dbReference>
<keyword evidence="9" id="KW-1185">Reference proteome</keyword>
<dbReference type="InterPro" id="IPR020846">
    <property type="entry name" value="MFS_dom"/>
</dbReference>
<feature type="transmembrane region" description="Helical" evidence="6">
    <location>
        <begin position="135"/>
        <end position="155"/>
    </location>
</feature>
<gene>
    <name evidence="8" type="ORF">EGT67_16745</name>
</gene>
<reference evidence="8 9" key="1">
    <citation type="submission" date="2018-11" db="EMBL/GenBank/DDBJ databases">
        <title>Rhodococcus spongicola sp. nov. and Rhodococcus xishaensis sp. nov. from marine sponges.</title>
        <authorList>
            <person name="Li L."/>
            <person name="Lin H.W."/>
        </authorList>
    </citation>
    <scope>NUCLEOTIDE SEQUENCE [LARGE SCALE GENOMIC DNA]</scope>
    <source>
        <strain evidence="8 9">CCTCC AB2014297</strain>
    </source>
</reference>
<evidence type="ECO:0000256" key="3">
    <source>
        <dbReference type="ARBA" id="ARBA00022692"/>
    </source>
</evidence>